<dbReference type="GO" id="GO:0016740">
    <property type="term" value="F:transferase activity"/>
    <property type="evidence" value="ECO:0007669"/>
    <property type="project" value="UniProtKB-KW"/>
</dbReference>
<dbReference type="AlphaFoldDB" id="A0A0K8MGF4"/>
<dbReference type="Gene3D" id="3.40.630.30">
    <property type="match status" value="1"/>
</dbReference>
<name>A0A0K8MGF4_9LACO</name>
<organism evidence="1 2">
    <name type="scientific">Fructobacillus ficulneus</name>
    <dbReference type="NCBI Taxonomy" id="157463"/>
    <lineage>
        <taxon>Bacteria</taxon>
        <taxon>Bacillati</taxon>
        <taxon>Bacillota</taxon>
        <taxon>Bacilli</taxon>
        <taxon>Lactobacillales</taxon>
        <taxon>Lactobacillaceae</taxon>
        <taxon>Fructobacillus</taxon>
    </lineage>
</organism>
<dbReference type="SUPFAM" id="SSF55729">
    <property type="entry name" value="Acyl-CoA N-acyltransferases (Nat)"/>
    <property type="match status" value="1"/>
</dbReference>
<dbReference type="InterPro" id="IPR016181">
    <property type="entry name" value="Acyl_CoA_acyltransferase"/>
</dbReference>
<accession>A0A0K8MGF4</accession>
<evidence type="ECO:0000313" key="1">
    <source>
        <dbReference type="EMBL" id="GAO99615.1"/>
    </source>
</evidence>
<reference evidence="1 2" key="1">
    <citation type="journal article" date="2015" name="BMC Genomics">
        <title>Comparative genomics of Fructobacillus spp. and Leuconostoc spp. reveals niche-specific evolution of Fructobacillus spp.</title>
        <authorList>
            <person name="Endo A."/>
            <person name="Tanizawa Y."/>
            <person name="Tanaka N."/>
            <person name="Maeno S."/>
            <person name="Kumar H."/>
            <person name="Shiwa Y."/>
            <person name="Okada S."/>
            <person name="Yoshikawa H."/>
            <person name="Dicks L."/>
            <person name="Nakagawa J."/>
            <person name="Arita M."/>
        </authorList>
    </citation>
    <scope>NUCLEOTIDE SEQUENCE [LARGE SCALE GENOMIC DNA]</scope>
    <source>
        <strain evidence="1 2">JCM 12225</strain>
    </source>
</reference>
<dbReference type="EMBL" id="DF968000">
    <property type="protein sequence ID" value="GAO99615.1"/>
    <property type="molecule type" value="Genomic_DNA"/>
</dbReference>
<sequence>MWKIKKMTELDATEFYQCLKLRIDTFVVEQKRIYHELDAFDPEAFHVFSKMINLVRLWRTLGSFLKRTM</sequence>
<keyword evidence="2" id="KW-1185">Reference proteome</keyword>
<evidence type="ECO:0000313" key="2">
    <source>
        <dbReference type="Proteomes" id="UP000253891"/>
    </source>
</evidence>
<keyword evidence="1" id="KW-0808">Transferase</keyword>
<proteinExistence type="predicted"/>
<dbReference type="Proteomes" id="UP000253891">
    <property type="component" value="Unassembled WGS sequence"/>
</dbReference>
<gene>
    <name evidence="1" type="ORF">FFIC_231010</name>
</gene>
<dbReference type="STRING" id="157463.GCA_001047075_00536"/>
<protein>
    <submittedName>
        <fullName evidence="1">Acetyltransferase</fullName>
    </submittedName>
</protein>